<proteinExistence type="inferred from homology"/>
<dbReference type="AlphaFoldDB" id="A0A0G3X659"/>
<evidence type="ECO:0000313" key="4">
    <source>
        <dbReference type="Proteomes" id="UP000037643"/>
    </source>
</evidence>
<keyword evidence="4" id="KW-1185">Reference proteome</keyword>
<comment type="similarity">
    <text evidence="1">Belongs to the AHA1 family.</text>
</comment>
<evidence type="ECO:0000256" key="1">
    <source>
        <dbReference type="ARBA" id="ARBA00006817"/>
    </source>
</evidence>
<evidence type="ECO:0000313" key="3">
    <source>
        <dbReference type="EMBL" id="AKM06702.1"/>
    </source>
</evidence>
<evidence type="ECO:0000259" key="2">
    <source>
        <dbReference type="Pfam" id="PF08327"/>
    </source>
</evidence>
<reference evidence="3 4" key="1">
    <citation type="submission" date="2015-06" db="EMBL/GenBank/DDBJ databases">
        <authorList>
            <person name="Kim K.M."/>
        </authorList>
    </citation>
    <scope>NUCLEOTIDE SEQUENCE [LARGE SCALE GENOMIC DNA]</scope>
    <source>
        <strain evidence="3 4">KCTC 22370</strain>
    </source>
</reference>
<gene>
    <name evidence="3" type="ORF">AM2010_617</name>
</gene>
<feature type="domain" description="Activator of Hsp90 ATPase homologue 1/2-like C-terminal" evidence="2">
    <location>
        <begin position="19"/>
        <end position="133"/>
    </location>
</feature>
<accession>A0A0G3X659</accession>
<dbReference type="RefSeq" id="WP_047805828.1">
    <property type="nucleotide sequence ID" value="NZ_CP011805.1"/>
</dbReference>
<dbReference type="SUPFAM" id="SSF55961">
    <property type="entry name" value="Bet v1-like"/>
    <property type="match status" value="1"/>
</dbReference>
<name>A0A0G3X659_9SPHN</name>
<dbReference type="KEGG" id="amx:AM2010_617"/>
<dbReference type="PATRIC" id="fig|543877.4.peg.621"/>
<dbReference type="InterPro" id="IPR013538">
    <property type="entry name" value="ASHA1/2-like_C"/>
</dbReference>
<dbReference type="InterPro" id="IPR023393">
    <property type="entry name" value="START-like_dom_sf"/>
</dbReference>
<organism evidence="3 4">
    <name type="scientific">Pelagerythrobacter marensis</name>
    <dbReference type="NCBI Taxonomy" id="543877"/>
    <lineage>
        <taxon>Bacteria</taxon>
        <taxon>Pseudomonadati</taxon>
        <taxon>Pseudomonadota</taxon>
        <taxon>Alphaproteobacteria</taxon>
        <taxon>Sphingomonadales</taxon>
        <taxon>Erythrobacteraceae</taxon>
        <taxon>Pelagerythrobacter</taxon>
    </lineage>
</organism>
<dbReference type="OrthoDB" id="9803476at2"/>
<dbReference type="CDD" id="cd07814">
    <property type="entry name" value="SRPBCC_CalC_Aha1-like"/>
    <property type="match status" value="1"/>
</dbReference>
<protein>
    <submittedName>
        <fullName evidence="3">Polyketide cyclase</fullName>
    </submittedName>
</protein>
<sequence length="136" mass="15829">MTSEDTETRTLTMEREFAHPPERVWRALTQSELLAEWIMPNDFRAEIGARFSMDADWGKVEGEVLAVEPQRRLRYTWNGPGLQSQVEWRLEPAGAGTRLMLEQTGFRPQDQQAYYGARAGWPRFLKTLDTLLERID</sequence>
<dbReference type="EMBL" id="CP011805">
    <property type="protein sequence ID" value="AKM06702.1"/>
    <property type="molecule type" value="Genomic_DNA"/>
</dbReference>
<dbReference type="Gene3D" id="3.30.530.20">
    <property type="match status" value="1"/>
</dbReference>
<dbReference type="STRING" id="543877.AM2010_617"/>
<dbReference type="Pfam" id="PF08327">
    <property type="entry name" value="AHSA1"/>
    <property type="match status" value="1"/>
</dbReference>
<dbReference type="Proteomes" id="UP000037643">
    <property type="component" value="Chromosome"/>
</dbReference>